<keyword evidence="2" id="KW-1003">Cell membrane</keyword>
<comment type="caution">
    <text evidence="7">The sequence shown here is derived from an EMBL/GenBank/DDBJ whole genome shotgun (WGS) entry which is preliminary data.</text>
</comment>
<dbReference type="GO" id="GO:0005886">
    <property type="term" value="C:plasma membrane"/>
    <property type="evidence" value="ECO:0007669"/>
    <property type="project" value="UniProtKB-SubCell"/>
</dbReference>
<accession>A0A7V8FHS0</accession>
<dbReference type="AlphaFoldDB" id="A0A7V8FHS0"/>
<dbReference type="EMBL" id="WNDS01000002">
    <property type="protein sequence ID" value="KAF1015946.1"/>
    <property type="molecule type" value="Genomic_DNA"/>
</dbReference>
<organism evidence="7 8">
    <name type="scientific">Stenotrophomonas maltophilia</name>
    <name type="common">Pseudomonas maltophilia</name>
    <name type="synonym">Xanthomonas maltophilia</name>
    <dbReference type="NCBI Taxonomy" id="40324"/>
    <lineage>
        <taxon>Bacteria</taxon>
        <taxon>Pseudomonadati</taxon>
        <taxon>Pseudomonadota</taxon>
        <taxon>Gammaproteobacteria</taxon>
        <taxon>Lysobacterales</taxon>
        <taxon>Lysobacteraceae</taxon>
        <taxon>Stenotrophomonas</taxon>
        <taxon>Stenotrophomonas maltophilia group</taxon>
    </lineage>
</organism>
<dbReference type="PANTHER" id="PTHR42770">
    <property type="entry name" value="AMINO ACID TRANSPORTER-RELATED"/>
    <property type="match status" value="1"/>
</dbReference>
<evidence type="ECO:0000256" key="3">
    <source>
        <dbReference type="ARBA" id="ARBA00022692"/>
    </source>
</evidence>
<dbReference type="Gene3D" id="1.20.1740.10">
    <property type="entry name" value="Amino acid/polyamine transporter I"/>
    <property type="match status" value="1"/>
</dbReference>
<dbReference type="GO" id="GO:0022857">
    <property type="term" value="F:transmembrane transporter activity"/>
    <property type="evidence" value="ECO:0007669"/>
    <property type="project" value="InterPro"/>
</dbReference>
<dbReference type="InterPro" id="IPR002293">
    <property type="entry name" value="AA/rel_permease1"/>
</dbReference>
<protein>
    <submittedName>
        <fullName evidence="7">Arginine/ornithine antiporter</fullName>
    </submittedName>
</protein>
<feature type="transmembrane region" description="Helical" evidence="6">
    <location>
        <begin position="125"/>
        <end position="144"/>
    </location>
</feature>
<proteinExistence type="predicted"/>
<dbReference type="Pfam" id="PF13520">
    <property type="entry name" value="AA_permease_2"/>
    <property type="match status" value="1"/>
</dbReference>
<evidence type="ECO:0000256" key="5">
    <source>
        <dbReference type="ARBA" id="ARBA00023136"/>
    </source>
</evidence>
<feature type="transmembrane region" description="Helical" evidence="6">
    <location>
        <begin position="92"/>
        <end position="113"/>
    </location>
</feature>
<gene>
    <name evidence="7" type="primary">arcD_1</name>
    <name evidence="7" type="ORF">GAK31_01429</name>
</gene>
<keyword evidence="3 6" id="KW-0812">Transmembrane</keyword>
<evidence type="ECO:0000256" key="1">
    <source>
        <dbReference type="ARBA" id="ARBA00004651"/>
    </source>
</evidence>
<evidence type="ECO:0000313" key="8">
    <source>
        <dbReference type="Proteomes" id="UP000487117"/>
    </source>
</evidence>
<dbReference type="InterPro" id="IPR050367">
    <property type="entry name" value="APC_superfamily"/>
</dbReference>
<reference evidence="8" key="1">
    <citation type="journal article" date="2020" name="MBio">
        <title>Horizontal gene transfer to a defensive symbiont with a reduced genome amongst a multipartite beetle microbiome.</title>
        <authorList>
            <person name="Waterworth S.C."/>
            <person name="Florez L.V."/>
            <person name="Rees E.R."/>
            <person name="Hertweck C."/>
            <person name="Kaltenpoth M."/>
            <person name="Kwan J.C."/>
        </authorList>
    </citation>
    <scope>NUCLEOTIDE SEQUENCE [LARGE SCALE GENOMIC DNA]</scope>
</reference>
<dbReference type="PANTHER" id="PTHR42770:SF4">
    <property type="entry name" value="ARGININE_ORNITHINE ANTIPORTER-RELATED"/>
    <property type="match status" value="1"/>
</dbReference>
<name>A0A7V8FHS0_STEMA</name>
<keyword evidence="5 6" id="KW-0472">Membrane</keyword>
<sequence>MAAASQRLGLAALTALVVGSMVGAGIFSLPQNIARSAGRAAALLGWAISGVGMLMLAFVFQALANRRPDLDTGIYAYARAGFGDYVGFSSAWGYWVASVLGNTSFFVLIFSGLGHFFPVFGDGNTPAAIAASSLLLWTVHLLVLRGL</sequence>
<evidence type="ECO:0000313" key="7">
    <source>
        <dbReference type="EMBL" id="KAF1015946.1"/>
    </source>
</evidence>
<comment type="subcellular location">
    <subcellularLocation>
        <location evidence="1">Cell membrane</location>
        <topology evidence="1">Multi-pass membrane protein</topology>
    </subcellularLocation>
</comment>
<feature type="transmembrane region" description="Helical" evidence="6">
    <location>
        <begin position="40"/>
        <end position="60"/>
    </location>
</feature>
<keyword evidence="4 6" id="KW-1133">Transmembrane helix</keyword>
<evidence type="ECO:0000256" key="6">
    <source>
        <dbReference type="SAM" id="Phobius"/>
    </source>
</evidence>
<dbReference type="Proteomes" id="UP000487117">
    <property type="component" value="Unassembled WGS sequence"/>
</dbReference>
<evidence type="ECO:0000256" key="2">
    <source>
        <dbReference type="ARBA" id="ARBA00022475"/>
    </source>
</evidence>
<evidence type="ECO:0000256" key="4">
    <source>
        <dbReference type="ARBA" id="ARBA00022989"/>
    </source>
</evidence>